<dbReference type="EMBL" id="SRLO01000206">
    <property type="protein sequence ID" value="TNN67268.1"/>
    <property type="molecule type" value="Genomic_DNA"/>
</dbReference>
<comment type="caution">
    <text evidence="2">The sequence shown here is derived from an EMBL/GenBank/DDBJ whole genome shotgun (WGS) entry which is preliminary data.</text>
</comment>
<evidence type="ECO:0000256" key="1">
    <source>
        <dbReference type="SAM" id="MobiDB-lite"/>
    </source>
</evidence>
<evidence type="ECO:0000313" key="3">
    <source>
        <dbReference type="Proteomes" id="UP000314294"/>
    </source>
</evidence>
<gene>
    <name evidence="2" type="ORF">EYF80_022517</name>
</gene>
<dbReference type="Proteomes" id="UP000314294">
    <property type="component" value="Unassembled WGS sequence"/>
</dbReference>
<organism evidence="2 3">
    <name type="scientific">Liparis tanakae</name>
    <name type="common">Tanaka's snailfish</name>
    <dbReference type="NCBI Taxonomy" id="230148"/>
    <lineage>
        <taxon>Eukaryota</taxon>
        <taxon>Metazoa</taxon>
        <taxon>Chordata</taxon>
        <taxon>Craniata</taxon>
        <taxon>Vertebrata</taxon>
        <taxon>Euteleostomi</taxon>
        <taxon>Actinopterygii</taxon>
        <taxon>Neopterygii</taxon>
        <taxon>Teleostei</taxon>
        <taxon>Neoteleostei</taxon>
        <taxon>Acanthomorphata</taxon>
        <taxon>Eupercaria</taxon>
        <taxon>Perciformes</taxon>
        <taxon>Cottioidei</taxon>
        <taxon>Cottales</taxon>
        <taxon>Liparidae</taxon>
        <taxon>Liparis</taxon>
    </lineage>
</organism>
<keyword evidence="3" id="KW-1185">Reference proteome</keyword>
<feature type="region of interest" description="Disordered" evidence="1">
    <location>
        <begin position="1"/>
        <end position="22"/>
    </location>
</feature>
<sequence length="123" mass="13810">MHTGPDGSTQKGPQQLQRPAFRKHVKDPNCIEHLAHQVFQVEKQRLAVLSQNFFLVALRQVVEICKLMEGRVAAGSGTRTYTAFVEARMTFPETHNTHRPPCAAKRNSSLPIRFTMGLLSSLL</sequence>
<dbReference type="AlphaFoldDB" id="A0A4Z2HN36"/>
<proteinExistence type="predicted"/>
<protein>
    <submittedName>
        <fullName evidence="2">Uncharacterized protein</fullName>
    </submittedName>
</protein>
<feature type="compositionally biased region" description="Polar residues" evidence="1">
    <location>
        <begin position="1"/>
        <end position="17"/>
    </location>
</feature>
<evidence type="ECO:0000313" key="2">
    <source>
        <dbReference type="EMBL" id="TNN67268.1"/>
    </source>
</evidence>
<accession>A0A4Z2HN36</accession>
<reference evidence="2 3" key="1">
    <citation type="submission" date="2019-03" db="EMBL/GenBank/DDBJ databases">
        <title>First draft genome of Liparis tanakae, snailfish: a comprehensive survey of snailfish specific genes.</title>
        <authorList>
            <person name="Kim W."/>
            <person name="Song I."/>
            <person name="Jeong J.-H."/>
            <person name="Kim D."/>
            <person name="Kim S."/>
            <person name="Ryu S."/>
            <person name="Song J.Y."/>
            <person name="Lee S.K."/>
        </authorList>
    </citation>
    <scope>NUCLEOTIDE SEQUENCE [LARGE SCALE GENOMIC DNA]</scope>
    <source>
        <tissue evidence="2">Muscle</tissue>
    </source>
</reference>
<name>A0A4Z2HN36_9TELE</name>